<name>A0A1H1PK46_9CELL</name>
<keyword evidence="2" id="KW-1185">Reference proteome</keyword>
<dbReference type="NCBIfam" id="NF038015">
    <property type="entry name" value="AztD"/>
    <property type="match status" value="1"/>
</dbReference>
<dbReference type="STRING" id="545619.SAMN04489860_0831"/>
<dbReference type="AlphaFoldDB" id="A0A1H1PK46"/>
<evidence type="ECO:0000313" key="1">
    <source>
        <dbReference type="EMBL" id="SDS11621.1"/>
    </source>
</evidence>
<sequence length="477" mass="49806">MNGLVRTGVITVIVMLRAPPVPTTRKERRTALPARLSAMTRTLAPTARTTAAALLSLGLLAGCATTESEDESAASGSTDEATSDVTEAAALTPRLVVTYDGGVQVLDANTLDVVGDVALDGFLRANPAGDGRHAALSTSEGFQLLDTGTWAEAHGDHAHYFTADPVLTDVTYEAETPGHAVVHAGRTNFWDDGTGEITIVDAEHVADGPGQDARTYTTPAAHHGVAVELTDGTLVLTDGTEDERSGVRVLDADDAEIAATDECPSVHGEATAQGEAVVLGCEDGVVIVKDGAVTKVDSPTSPGGFGTLAGSHSSSVVLGDYKEGEDQDPTQVSLIDAEAGTIQLVELPASYTFRSLARGDDGEALVLGTDGALHVIDPITGELTNSWPVVDAWTVPEDWQEPRPAVWVNDGTAFVSDPATSSIHAVDILSGEVWNTATLDVVPNELTGVTGDGVEEYEAHHDEDEHADHDDHEDHDH</sequence>
<accession>A0A1H1PK46</accession>
<evidence type="ECO:0000313" key="2">
    <source>
        <dbReference type="Proteomes" id="UP000185663"/>
    </source>
</evidence>
<gene>
    <name evidence="1" type="ORF">SAMN04489860_0831</name>
</gene>
<dbReference type="EMBL" id="LT629776">
    <property type="protein sequence ID" value="SDS11621.1"/>
    <property type="molecule type" value="Genomic_DNA"/>
</dbReference>
<evidence type="ECO:0008006" key="3">
    <source>
        <dbReference type="Google" id="ProtNLM"/>
    </source>
</evidence>
<dbReference type="InterPro" id="IPR047697">
    <property type="entry name" value="AztD-like"/>
</dbReference>
<reference evidence="1 2" key="1">
    <citation type="submission" date="2016-10" db="EMBL/GenBank/DDBJ databases">
        <authorList>
            <person name="de Groot N.N."/>
        </authorList>
    </citation>
    <scope>NUCLEOTIDE SEQUENCE [LARGE SCALE GENOMIC DNA]</scope>
    <source>
        <strain evidence="1 2">DSM 22126</strain>
    </source>
</reference>
<dbReference type="Proteomes" id="UP000185663">
    <property type="component" value="Chromosome I"/>
</dbReference>
<proteinExistence type="predicted"/>
<dbReference type="InterPro" id="IPR011044">
    <property type="entry name" value="Quino_amine_DH_bsu"/>
</dbReference>
<organism evidence="1 2">
    <name type="scientific">Paraoerskovia marina</name>
    <dbReference type="NCBI Taxonomy" id="545619"/>
    <lineage>
        <taxon>Bacteria</taxon>
        <taxon>Bacillati</taxon>
        <taxon>Actinomycetota</taxon>
        <taxon>Actinomycetes</taxon>
        <taxon>Micrococcales</taxon>
        <taxon>Cellulomonadaceae</taxon>
        <taxon>Paraoerskovia</taxon>
    </lineage>
</organism>
<dbReference type="eggNOG" id="COG3391">
    <property type="taxonomic scope" value="Bacteria"/>
</dbReference>
<protein>
    <recommendedName>
        <fullName evidence="3">PQQ-like domain-containing protein</fullName>
    </recommendedName>
</protein>
<dbReference type="SUPFAM" id="SSF50969">
    <property type="entry name" value="YVTN repeat-like/Quinoprotein amine dehydrogenase"/>
    <property type="match status" value="1"/>
</dbReference>